<evidence type="ECO:0000256" key="1">
    <source>
        <dbReference type="SAM" id="MobiDB-lite"/>
    </source>
</evidence>
<reference evidence="4" key="1">
    <citation type="submission" date="2017-02" db="EMBL/GenBank/DDBJ databases">
        <title>Comparative genomics and description of representatives of a novel lineage of planctomycetes thriving in anoxic sediments.</title>
        <authorList>
            <person name="Spring S."/>
            <person name="Bunk B."/>
            <person name="Sproer C."/>
        </authorList>
    </citation>
    <scope>NUCLEOTIDE SEQUENCE [LARGE SCALE GENOMIC DNA]</scope>
    <source>
        <strain evidence="4">ST-NAGAB-D1</strain>
    </source>
</reference>
<feature type="region of interest" description="Disordered" evidence="1">
    <location>
        <begin position="390"/>
        <end position="414"/>
    </location>
</feature>
<dbReference type="AlphaFoldDB" id="A0A1U9NG50"/>
<protein>
    <submittedName>
        <fullName evidence="3">Type III secretion system protein</fullName>
    </submittedName>
</protein>
<accession>A0A1U9NG50</accession>
<keyword evidence="2" id="KW-0812">Transmembrane</keyword>
<feature type="transmembrane region" description="Helical" evidence="2">
    <location>
        <begin position="252"/>
        <end position="272"/>
    </location>
</feature>
<gene>
    <name evidence="3" type="ORF">STSP2_00047</name>
</gene>
<feature type="region of interest" description="Disordered" evidence="1">
    <location>
        <begin position="283"/>
        <end position="307"/>
    </location>
</feature>
<evidence type="ECO:0000256" key="2">
    <source>
        <dbReference type="SAM" id="Phobius"/>
    </source>
</evidence>
<proteinExistence type="predicted"/>
<evidence type="ECO:0000313" key="3">
    <source>
        <dbReference type="EMBL" id="AQT66909.1"/>
    </source>
</evidence>
<dbReference type="STRING" id="1936003.STSP2_00047"/>
<keyword evidence="2" id="KW-0472">Membrane</keyword>
<keyword evidence="2" id="KW-1133">Transmembrane helix</keyword>
<feature type="transmembrane region" description="Helical" evidence="2">
    <location>
        <begin position="210"/>
        <end position="232"/>
    </location>
</feature>
<feature type="transmembrane region" description="Helical" evidence="2">
    <location>
        <begin position="31"/>
        <end position="51"/>
    </location>
</feature>
<organism evidence="3 4">
    <name type="scientific">Anaerohalosphaera lusitana</name>
    <dbReference type="NCBI Taxonomy" id="1936003"/>
    <lineage>
        <taxon>Bacteria</taxon>
        <taxon>Pseudomonadati</taxon>
        <taxon>Planctomycetota</taxon>
        <taxon>Phycisphaerae</taxon>
        <taxon>Sedimentisphaerales</taxon>
        <taxon>Anaerohalosphaeraceae</taxon>
        <taxon>Anaerohalosphaera</taxon>
    </lineage>
</organism>
<name>A0A1U9NG50_9BACT</name>
<dbReference type="EMBL" id="CP019791">
    <property type="protein sequence ID" value="AQT66909.1"/>
    <property type="molecule type" value="Genomic_DNA"/>
</dbReference>
<sequence length="580" mass="61605">MKRNGSADNRKEVDDAERVVEPVATAKGRNLLTIAVVVIIGALFAPTGGFVSTVLNFGWILAFCLFAAVVMIVFAARDVGQLRGFAGLVFFSVVFRQAVAVVSVKMLFYHGTACRLLDNVGDMWASAGGGPIWTITAGLIFGAIVAAGWAVSQIIRQAGKVAVNSIPYKFISTDADMNAGLISENQAEDIKQRITDEARFYLSTAAVSKLLLFDVIMSVVFVLAAGAGIAFYRSSVMAENIAMGPEGVEIGAIATVSLVPAAVTVILCAWLVRKKDLELSEAGEAESDRGFDMHESEVERGGAEMEVLNPDFVQKSLEAGPYRLDVMEEAGDEENDLTATPEDGEAEEEEQDLAAVLGEALGQDDSKGASGGMDEADGGEISVDVEQAGRETGADADSTEAEHVREDEPGSGSEEVDVYDAIAEFFRESSEGEAKVLLLGGTGVENMPVTEVVNAGFHMAGEGSRCLVIDADIDRRAVAEAFDAEGAEGASPALSCVDNLWVWTVKPEVGNLGVDIANKIEAERRRFGRIIIYAPAIRDDAYFGKLAGMVDAAVLAGDVERDEYMADLKGLLEAMGCRCF</sequence>
<evidence type="ECO:0000313" key="4">
    <source>
        <dbReference type="Proteomes" id="UP000189674"/>
    </source>
</evidence>
<keyword evidence="4" id="KW-1185">Reference proteome</keyword>
<feature type="transmembrane region" description="Helical" evidence="2">
    <location>
        <begin position="130"/>
        <end position="151"/>
    </location>
</feature>
<dbReference type="KEGG" id="alus:STSP2_00047"/>
<feature type="compositionally biased region" description="Basic and acidic residues" evidence="1">
    <location>
        <begin position="286"/>
        <end position="303"/>
    </location>
</feature>
<feature type="region of interest" description="Disordered" evidence="1">
    <location>
        <begin position="332"/>
        <end position="352"/>
    </location>
</feature>
<feature type="transmembrane region" description="Helical" evidence="2">
    <location>
        <begin position="57"/>
        <end position="76"/>
    </location>
</feature>
<feature type="transmembrane region" description="Helical" evidence="2">
    <location>
        <begin position="88"/>
        <end position="110"/>
    </location>
</feature>
<dbReference type="RefSeq" id="WP_146658743.1">
    <property type="nucleotide sequence ID" value="NZ_CP019791.1"/>
</dbReference>
<dbReference type="Proteomes" id="UP000189674">
    <property type="component" value="Chromosome"/>
</dbReference>